<dbReference type="GO" id="GO:0043682">
    <property type="term" value="F:P-type divalent copper transporter activity"/>
    <property type="evidence" value="ECO:0007669"/>
    <property type="project" value="TreeGrafter"/>
</dbReference>
<dbReference type="Gene3D" id="3.30.70.100">
    <property type="match status" value="1"/>
</dbReference>
<keyword evidence="5 11" id="KW-0479">Metal-binding</keyword>
<dbReference type="SFLD" id="SFLDS00003">
    <property type="entry name" value="Haloacid_Dehalogenase"/>
    <property type="match status" value="1"/>
</dbReference>
<dbReference type="InterPro" id="IPR017969">
    <property type="entry name" value="Heavy-metal-associated_CS"/>
</dbReference>
<dbReference type="Gene3D" id="3.40.1110.10">
    <property type="entry name" value="Calcium-transporting ATPase, cytoplasmic domain N"/>
    <property type="match status" value="1"/>
</dbReference>
<dbReference type="InterPro" id="IPR023298">
    <property type="entry name" value="ATPase_P-typ_TM_dom_sf"/>
</dbReference>
<keyword evidence="3 11" id="KW-1003">Cell membrane</keyword>
<keyword evidence="7 11" id="KW-0067">ATP-binding</keyword>
<evidence type="ECO:0000256" key="5">
    <source>
        <dbReference type="ARBA" id="ARBA00022723"/>
    </source>
</evidence>
<dbReference type="SFLD" id="SFLDF00027">
    <property type="entry name" value="p-type_atpase"/>
    <property type="match status" value="1"/>
</dbReference>
<comment type="similarity">
    <text evidence="2 11">Belongs to the cation transport ATPase (P-type) (TC 3.A.3) family. Type IB subfamily.</text>
</comment>
<feature type="transmembrane region" description="Helical" evidence="11">
    <location>
        <begin position="779"/>
        <end position="801"/>
    </location>
</feature>
<dbReference type="InterPro" id="IPR023299">
    <property type="entry name" value="ATPase_P-typ_cyto_dom_N"/>
</dbReference>
<dbReference type="RefSeq" id="WP_105216904.1">
    <property type="nucleotide sequence ID" value="NZ_CP027062.1"/>
</dbReference>
<dbReference type="GO" id="GO:0005507">
    <property type="term" value="F:copper ion binding"/>
    <property type="evidence" value="ECO:0007669"/>
    <property type="project" value="TreeGrafter"/>
</dbReference>
<accession>A0A2S0HYN7</accession>
<organism evidence="13 14">
    <name type="scientific">Pukyongia salina</name>
    <dbReference type="NCBI Taxonomy" id="2094025"/>
    <lineage>
        <taxon>Bacteria</taxon>
        <taxon>Pseudomonadati</taxon>
        <taxon>Bacteroidota</taxon>
        <taxon>Flavobacteriia</taxon>
        <taxon>Flavobacteriales</taxon>
        <taxon>Flavobacteriaceae</taxon>
        <taxon>Pukyongia</taxon>
    </lineage>
</organism>
<dbReference type="CDD" id="cd00371">
    <property type="entry name" value="HMA"/>
    <property type="match status" value="1"/>
</dbReference>
<evidence type="ECO:0000256" key="9">
    <source>
        <dbReference type="ARBA" id="ARBA00022989"/>
    </source>
</evidence>
<keyword evidence="10 11" id="KW-0472">Membrane</keyword>
<feature type="transmembrane region" description="Helical" evidence="11">
    <location>
        <begin position="461"/>
        <end position="484"/>
    </location>
</feature>
<dbReference type="SUPFAM" id="SSF81653">
    <property type="entry name" value="Calcium ATPase, transduction domain A"/>
    <property type="match status" value="1"/>
</dbReference>
<feature type="transmembrane region" description="Helical" evidence="11">
    <location>
        <begin position="208"/>
        <end position="229"/>
    </location>
</feature>
<dbReference type="Pfam" id="PF19335">
    <property type="entry name" value="HMBD"/>
    <property type="match status" value="2"/>
</dbReference>
<dbReference type="CDD" id="cd02094">
    <property type="entry name" value="P-type_ATPase_Cu-like"/>
    <property type="match status" value="1"/>
</dbReference>
<feature type="transmembrane region" description="Helical" evidence="11">
    <location>
        <begin position="176"/>
        <end position="196"/>
    </location>
</feature>
<protein>
    <submittedName>
        <fullName evidence="13">Copper-translocating P-type ATPase</fullName>
    </submittedName>
</protein>
<dbReference type="KEGG" id="aue:C5O00_11030"/>
<evidence type="ECO:0000256" key="11">
    <source>
        <dbReference type="RuleBase" id="RU362081"/>
    </source>
</evidence>
<dbReference type="AlphaFoldDB" id="A0A2S0HYN7"/>
<dbReference type="NCBIfam" id="TIGR01494">
    <property type="entry name" value="ATPase_P-type"/>
    <property type="match status" value="1"/>
</dbReference>
<dbReference type="GO" id="GO:0005886">
    <property type="term" value="C:plasma membrane"/>
    <property type="evidence" value="ECO:0007669"/>
    <property type="project" value="UniProtKB-SubCell"/>
</dbReference>
<dbReference type="OrthoDB" id="1521937at2"/>
<reference evidence="13 14" key="1">
    <citation type="submission" date="2018-02" db="EMBL/GenBank/DDBJ databases">
        <title>Genomic analysis of the strain RR4-38 isolated from a seawater recirculating aquaculture system.</title>
        <authorList>
            <person name="Kim Y.-S."/>
            <person name="Jang Y.H."/>
            <person name="Kim K.-H."/>
        </authorList>
    </citation>
    <scope>NUCLEOTIDE SEQUENCE [LARGE SCALE GENOMIC DNA]</scope>
    <source>
        <strain evidence="13 14">RR4-38</strain>
    </source>
</reference>
<feature type="transmembrane region" description="Helical" evidence="11">
    <location>
        <begin position="807"/>
        <end position="826"/>
    </location>
</feature>
<dbReference type="PROSITE" id="PS01047">
    <property type="entry name" value="HMA_1"/>
    <property type="match status" value="1"/>
</dbReference>
<keyword evidence="6 11" id="KW-0547">Nucleotide-binding</keyword>
<dbReference type="InterPro" id="IPR023214">
    <property type="entry name" value="HAD_sf"/>
</dbReference>
<dbReference type="PRINTS" id="PR00943">
    <property type="entry name" value="CUATPASE"/>
</dbReference>
<keyword evidence="4 11" id="KW-0812">Transmembrane</keyword>
<dbReference type="SUPFAM" id="SSF56784">
    <property type="entry name" value="HAD-like"/>
    <property type="match status" value="1"/>
</dbReference>
<dbReference type="InterPro" id="IPR036412">
    <property type="entry name" value="HAD-like_sf"/>
</dbReference>
<dbReference type="InterPro" id="IPR044492">
    <property type="entry name" value="P_typ_ATPase_HD_dom"/>
</dbReference>
<dbReference type="NCBIfam" id="TIGR01511">
    <property type="entry name" value="ATPase-IB1_Cu"/>
    <property type="match status" value="1"/>
</dbReference>
<dbReference type="GO" id="GO:0016887">
    <property type="term" value="F:ATP hydrolysis activity"/>
    <property type="evidence" value="ECO:0007669"/>
    <property type="project" value="InterPro"/>
</dbReference>
<dbReference type="Pfam" id="PF00702">
    <property type="entry name" value="Hydrolase"/>
    <property type="match status" value="1"/>
</dbReference>
<dbReference type="InterPro" id="IPR045800">
    <property type="entry name" value="HMBD"/>
</dbReference>
<dbReference type="Gene3D" id="2.70.150.10">
    <property type="entry name" value="Calcium-transporting ATPase, cytoplasmic transduction domain A"/>
    <property type="match status" value="1"/>
</dbReference>
<dbReference type="InterPro" id="IPR008250">
    <property type="entry name" value="ATPase_P-typ_transduc_dom_A_sf"/>
</dbReference>
<dbReference type="Proteomes" id="UP000238442">
    <property type="component" value="Chromosome"/>
</dbReference>
<evidence type="ECO:0000313" key="13">
    <source>
        <dbReference type="EMBL" id="AVI51664.1"/>
    </source>
</evidence>
<feature type="transmembrane region" description="Helical" evidence="11">
    <location>
        <begin position="279"/>
        <end position="299"/>
    </location>
</feature>
<dbReference type="InterPro" id="IPR018303">
    <property type="entry name" value="ATPase_P-typ_P_site"/>
</dbReference>
<evidence type="ECO:0000256" key="8">
    <source>
        <dbReference type="ARBA" id="ARBA00022967"/>
    </source>
</evidence>
<dbReference type="GO" id="GO:0060003">
    <property type="term" value="P:copper ion export"/>
    <property type="evidence" value="ECO:0007669"/>
    <property type="project" value="UniProtKB-ARBA"/>
</dbReference>
<evidence type="ECO:0000256" key="3">
    <source>
        <dbReference type="ARBA" id="ARBA00022475"/>
    </source>
</evidence>
<evidence type="ECO:0000313" key="14">
    <source>
        <dbReference type="Proteomes" id="UP000238442"/>
    </source>
</evidence>
<evidence type="ECO:0000256" key="7">
    <source>
        <dbReference type="ARBA" id="ARBA00022840"/>
    </source>
</evidence>
<evidence type="ECO:0000256" key="1">
    <source>
        <dbReference type="ARBA" id="ARBA00004651"/>
    </source>
</evidence>
<evidence type="ECO:0000256" key="6">
    <source>
        <dbReference type="ARBA" id="ARBA00022741"/>
    </source>
</evidence>
<evidence type="ECO:0000256" key="2">
    <source>
        <dbReference type="ARBA" id="ARBA00006024"/>
    </source>
</evidence>
<dbReference type="InterPro" id="IPR001757">
    <property type="entry name" value="P_typ_ATPase"/>
</dbReference>
<keyword evidence="14" id="KW-1185">Reference proteome</keyword>
<dbReference type="InterPro" id="IPR036163">
    <property type="entry name" value="HMA_dom_sf"/>
</dbReference>
<feature type="transmembrane region" description="Helical" evidence="11">
    <location>
        <begin position="433"/>
        <end position="455"/>
    </location>
</feature>
<comment type="subcellular location">
    <subcellularLocation>
        <location evidence="1">Cell membrane</location>
        <topology evidence="1">Multi-pass membrane protein</topology>
    </subcellularLocation>
</comment>
<dbReference type="InterPro" id="IPR027256">
    <property type="entry name" value="P-typ_ATPase_IB"/>
</dbReference>
<dbReference type="EMBL" id="CP027062">
    <property type="protein sequence ID" value="AVI51664.1"/>
    <property type="molecule type" value="Genomic_DNA"/>
</dbReference>
<sequence>MKHTYYIHGMTCSGCRDHVEETLSQVDGVSKVTVDLTKGEASIEMDSHIPIEVFQNALKDLGGRYSIDTHREHREDGGANKTNKLVDAGTGTFYCPMHCEGDKTYNKAGDCPVCGMDLVEEQSLSSSSVQQWTCPMHPEVVQDHAGSCPICGMDLVPKQPDLSSEEKTYKKLLKKFWIASFFTLPIFLIAMSEMIPNNPLYEITEQKYWNWIQFALSLPVVFYATWMFFERAYRSIKTWNLNMFTLIGIGAGVAWIFSVIGMLFPEVFPDQFKTHSGAVHVYFEAATVILTLVLLGQLLEARAHSKTNSAVKELLKLAPNKASKIIDGEEVEVGIDSIKPNDILKVKPGDKIPVDGVIMEGTTSIDESMITGEPIPVNKSVNDKVSSGTINGNQSFLMKAEKVGSDTLLSQIIHMVNDASRSRAPIQNLADRVSGYFVPAVVVISILTFIIWAIWGPEPSYVFALVNAIAVLIIACPCALGLATPMSVMVGVGKGAQNGVLIKNAEALEKMNKIDTLIIDKTGTITEGKPTVEAIGTFSDEITKEEVLQYIVSINTHSEHPLAEATVKYGKERRIEILKAEEFTAVTGKGVDAIINGEKVFLGNEKLMEHADAEIKTEMIAQAKTYQKQGKTVSFLAINKRVVGFVVIGDKIKETSASAIGLLQAKGINVIMLTGDNYHTAQAVAKELNMTNFKANMLPEAKLREVEHLQREGRVVAMAGDGINDAPALAKSDVGIAMGTGTDVAINSAMITLVKGDLHGIVKARNLSDSVMKNIKQNLFFALIYNTLGVPIAAGVLYPFFGILLSPMIAALAMSFSSVSVIGNALRLRTINI</sequence>
<evidence type="ECO:0000256" key="10">
    <source>
        <dbReference type="ARBA" id="ARBA00023136"/>
    </source>
</evidence>
<feature type="domain" description="HMA" evidence="12">
    <location>
        <begin position="1"/>
        <end position="66"/>
    </location>
</feature>
<feature type="transmembrane region" description="Helical" evidence="11">
    <location>
        <begin position="241"/>
        <end position="264"/>
    </location>
</feature>
<dbReference type="Pfam" id="PF00122">
    <property type="entry name" value="E1-E2_ATPase"/>
    <property type="match status" value="1"/>
</dbReference>
<dbReference type="Gene3D" id="3.40.50.1000">
    <property type="entry name" value="HAD superfamily/HAD-like"/>
    <property type="match status" value="1"/>
</dbReference>
<evidence type="ECO:0000256" key="4">
    <source>
        <dbReference type="ARBA" id="ARBA00022692"/>
    </source>
</evidence>
<proteinExistence type="inferred from homology"/>
<dbReference type="PRINTS" id="PR00942">
    <property type="entry name" value="CUATPASEI"/>
</dbReference>
<dbReference type="SUPFAM" id="SSF81665">
    <property type="entry name" value="Calcium ATPase, transmembrane domain M"/>
    <property type="match status" value="1"/>
</dbReference>
<name>A0A2S0HYN7_9FLAO</name>
<dbReference type="GO" id="GO:0005524">
    <property type="term" value="F:ATP binding"/>
    <property type="evidence" value="ECO:0007669"/>
    <property type="project" value="UniProtKB-UniRule"/>
</dbReference>
<dbReference type="PROSITE" id="PS50846">
    <property type="entry name" value="HMA_2"/>
    <property type="match status" value="1"/>
</dbReference>
<dbReference type="FunFam" id="2.70.150.10:FF:000020">
    <property type="entry name" value="Copper-exporting P-type ATPase A"/>
    <property type="match status" value="1"/>
</dbReference>
<dbReference type="InterPro" id="IPR059000">
    <property type="entry name" value="ATPase_P-type_domA"/>
</dbReference>
<dbReference type="SUPFAM" id="SSF55008">
    <property type="entry name" value="HMA, heavy metal-associated domain"/>
    <property type="match status" value="1"/>
</dbReference>
<dbReference type="GO" id="GO:0055070">
    <property type="term" value="P:copper ion homeostasis"/>
    <property type="evidence" value="ECO:0007669"/>
    <property type="project" value="TreeGrafter"/>
</dbReference>
<dbReference type="PROSITE" id="PS00154">
    <property type="entry name" value="ATPASE_E1_E2"/>
    <property type="match status" value="1"/>
</dbReference>
<keyword evidence="8" id="KW-1278">Translocase</keyword>
<dbReference type="PANTHER" id="PTHR43520:SF8">
    <property type="entry name" value="P-TYPE CU(+) TRANSPORTER"/>
    <property type="match status" value="1"/>
</dbReference>
<dbReference type="NCBIfam" id="TIGR01525">
    <property type="entry name" value="ATPase-IB_hvy"/>
    <property type="match status" value="1"/>
</dbReference>
<dbReference type="SFLD" id="SFLDG00002">
    <property type="entry name" value="C1.7:_P-type_atpase_like"/>
    <property type="match status" value="1"/>
</dbReference>
<dbReference type="PRINTS" id="PR00119">
    <property type="entry name" value="CATATPASE"/>
</dbReference>
<dbReference type="PANTHER" id="PTHR43520">
    <property type="entry name" value="ATP7, ISOFORM B"/>
    <property type="match status" value="1"/>
</dbReference>
<dbReference type="Pfam" id="PF00403">
    <property type="entry name" value="HMA"/>
    <property type="match status" value="1"/>
</dbReference>
<dbReference type="InterPro" id="IPR006121">
    <property type="entry name" value="HMA_dom"/>
</dbReference>
<gene>
    <name evidence="13" type="ORF">C5O00_11030</name>
</gene>
<evidence type="ECO:0000259" key="12">
    <source>
        <dbReference type="PROSITE" id="PS50846"/>
    </source>
</evidence>
<keyword evidence="9 11" id="KW-1133">Transmembrane helix</keyword>